<dbReference type="PANTHER" id="PTHR48079">
    <property type="entry name" value="PROTEIN YEEZ"/>
    <property type="match status" value="1"/>
</dbReference>
<dbReference type="Pfam" id="PF01370">
    <property type="entry name" value="Epimerase"/>
    <property type="match status" value="1"/>
</dbReference>
<evidence type="ECO:0000313" key="3">
    <source>
        <dbReference type="Proteomes" id="UP001500630"/>
    </source>
</evidence>
<dbReference type="PANTHER" id="PTHR48079:SF6">
    <property type="entry name" value="NAD(P)-BINDING DOMAIN-CONTAINING PROTEIN-RELATED"/>
    <property type="match status" value="1"/>
</dbReference>
<organism evidence="2 3">
    <name type="scientific">Nonomuraea rosea</name>
    <dbReference type="NCBI Taxonomy" id="638574"/>
    <lineage>
        <taxon>Bacteria</taxon>
        <taxon>Bacillati</taxon>
        <taxon>Actinomycetota</taxon>
        <taxon>Actinomycetes</taxon>
        <taxon>Streptosporangiales</taxon>
        <taxon>Streptosporangiaceae</taxon>
        <taxon>Nonomuraea</taxon>
    </lineage>
</organism>
<gene>
    <name evidence="2" type="ORF">GCM10022419_081990</name>
</gene>
<proteinExistence type="predicted"/>
<dbReference type="InterPro" id="IPR036291">
    <property type="entry name" value="NAD(P)-bd_dom_sf"/>
</dbReference>
<protein>
    <submittedName>
        <fullName evidence="2">NAD(P)-dependent oxidoreductase</fullName>
    </submittedName>
</protein>
<dbReference type="InterPro" id="IPR051783">
    <property type="entry name" value="NAD(P)-dependent_oxidoreduct"/>
</dbReference>
<dbReference type="SUPFAM" id="SSF51735">
    <property type="entry name" value="NAD(P)-binding Rossmann-fold domains"/>
    <property type="match status" value="1"/>
</dbReference>
<comment type="caution">
    <text evidence="2">The sequence shown here is derived from an EMBL/GenBank/DDBJ whole genome shotgun (WGS) entry which is preliminary data.</text>
</comment>
<dbReference type="Proteomes" id="UP001500630">
    <property type="component" value="Unassembled WGS sequence"/>
</dbReference>
<dbReference type="EMBL" id="BAABDQ010000023">
    <property type="protein sequence ID" value="GAA3587353.1"/>
    <property type="molecule type" value="Genomic_DNA"/>
</dbReference>
<dbReference type="InterPro" id="IPR001509">
    <property type="entry name" value="Epimerase_deHydtase"/>
</dbReference>
<accession>A0ABP6YNH0</accession>
<evidence type="ECO:0000259" key="1">
    <source>
        <dbReference type="Pfam" id="PF01370"/>
    </source>
</evidence>
<evidence type="ECO:0000313" key="2">
    <source>
        <dbReference type="EMBL" id="GAA3587353.1"/>
    </source>
</evidence>
<name>A0ABP6YNH0_9ACTN</name>
<keyword evidence="3" id="KW-1185">Reference proteome</keyword>
<dbReference type="Gene3D" id="3.40.50.720">
    <property type="entry name" value="NAD(P)-binding Rossmann-like Domain"/>
    <property type="match status" value="1"/>
</dbReference>
<reference evidence="3" key="1">
    <citation type="journal article" date="2019" name="Int. J. Syst. Evol. Microbiol.">
        <title>The Global Catalogue of Microorganisms (GCM) 10K type strain sequencing project: providing services to taxonomists for standard genome sequencing and annotation.</title>
        <authorList>
            <consortium name="The Broad Institute Genomics Platform"/>
            <consortium name="The Broad Institute Genome Sequencing Center for Infectious Disease"/>
            <person name="Wu L."/>
            <person name="Ma J."/>
        </authorList>
    </citation>
    <scope>NUCLEOTIDE SEQUENCE [LARGE SCALE GENOMIC DNA]</scope>
    <source>
        <strain evidence="3">JCM 17326</strain>
    </source>
</reference>
<feature type="domain" description="NAD-dependent epimerase/dehydratase" evidence="1">
    <location>
        <begin position="20"/>
        <end position="252"/>
    </location>
</feature>
<sequence length="331" mass="34885">MEGRGVSSYVSTTNGDLMKIFLAGASGAIGSQIVVQLVARGHEVVGTTRSATKTGALRVLGAEPVVVDALDPESVADAVVKAEPEVIVHQLTALSGPINFRQYKLMAAATNRLRTEGTDHLLAAARDVGVRRFVAQSNAQWMERTGGPVADENGRIEPNPPADAAEAVAALSYLENSVTGITWAEGIALRYGGFYGPGTSISTAPDAGMAEQVRKRKSPIVGDGGGVLSLVHITDAASATVAAVERGRAGIYHVADDEPAPVRDWLPDLARALGAKPPRRVPAWLVRALAGKAAVDMMTRARGISSEKTKRELGWTLQYPSWRTGFTTGLR</sequence>